<evidence type="ECO:0000313" key="2">
    <source>
        <dbReference type="EMBL" id="SNB83001.1"/>
    </source>
</evidence>
<sequence length="52" mass="5393">MTTALAIAKIAALGGVAACFAALAYFVTQCGLSARDDRLDDLARTGRTRSMS</sequence>
<keyword evidence="1" id="KW-1133">Transmembrane helix</keyword>
<proteinExistence type="predicted"/>
<organism evidence="2 3">
    <name type="scientific">Rhodoblastus acidophilus</name>
    <name type="common">Rhodopseudomonas acidophila</name>
    <dbReference type="NCBI Taxonomy" id="1074"/>
    <lineage>
        <taxon>Bacteria</taxon>
        <taxon>Pseudomonadati</taxon>
        <taxon>Pseudomonadota</taxon>
        <taxon>Alphaproteobacteria</taxon>
        <taxon>Hyphomicrobiales</taxon>
        <taxon>Rhodoblastaceae</taxon>
        <taxon>Rhodoblastus</taxon>
    </lineage>
</organism>
<name>A0A212SBV1_RHOAC</name>
<gene>
    <name evidence="2" type="ORF">SAMN06265338_1245</name>
</gene>
<feature type="transmembrane region" description="Helical" evidence="1">
    <location>
        <begin position="6"/>
        <end position="28"/>
    </location>
</feature>
<evidence type="ECO:0000313" key="3">
    <source>
        <dbReference type="Proteomes" id="UP000198418"/>
    </source>
</evidence>
<dbReference type="AlphaFoldDB" id="A0A212SBV1"/>
<reference evidence="3" key="1">
    <citation type="submission" date="2017-06" db="EMBL/GenBank/DDBJ databases">
        <authorList>
            <person name="Varghese N."/>
            <person name="Submissions S."/>
        </authorList>
    </citation>
    <scope>NUCLEOTIDE SEQUENCE [LARGE SCALE GENOMIC DNA]</scope>
    <source>
        <strain evidence="3">DSM 137</strain>
    </source>
</reference>
<keyword evidence="3" id="KW-1185">Reference proteome</keyword>
<evidence type="ECO:0000256" key="1">
    <source>
        <dbReference type="SAM" id="Phobius"/>
    </source>
</evidence>
<keyword evidence="1" id="KW-0472">Membrane</keyword>
<dbReference type="EMBL" id="FYDG01000024">
    <property type="protein sequence ID" value="SNB83001.1"/>
    <property type="molecule type" value="Genomic_DNA"/>
</dbReference>
<keyword evidence="1" id="KW-0812">Transmembrane</keyword>
<accession>A0A212SBV1</accession>
<dbReference type="RefSeq" id="WP_158255350.1">
    <property type="nucleotide sequence ID" value="NZ_FYDG01000024.1"/>
</dbReference>
<protein>
    <submittedName>
        <fullName evidence="2">Uncharacterized protein</fullName>
    </submittedName>
</protein>
<dbReference type="Proteomes" id="UP000198418">
    <property type="component" value="Unassembled WGS sequence"/>
</dbReference>